<comment type="caution">
    <text evidence="2">The sequence shown here is derived from an EMBL/GenBank/DDBJ whole genome shotgun (WGS) entry which is preliminary data.</text>
</comment>
<gene>
    <name evidence="2" type="ORF">ACI2L5_38850</name>
</gene>
<evidence type="ECO:0000313" key="2">
    <source>
        <dbReference type="EMBL" id="MFK4270845.1"/>
    </source>
</evidence>
<name>A0ABW8LY48_9ACTN</name>
<dbReference type="Pfam" id="PF21806">
    <property type="entry name" value="DUF6879"/>
    <property type="match status" value="1"/>
</dbReference>
<dbReference type="RefSeq" id="WP_404748173.1">
    <property type="nucleotide sequence ID" value="NZ_JBJDQH010000015.1"/>
</dbReference>
<organism evidence="2 3">
    <name type="scientific">Streptomyces milbemycinicus</name>
    <dbReference type="NCBI Taxonomy" id="476552"/>
    <lineage>
        <taxon>Bacteria</taxon>
        <taxon>Bacillati</taxon>
        <taxon>Actinomycetota</taxon>
        <taxon>Actinomycetes</taxon>
        <taxon>Kitasatosporales</taxon>
        <taxon>Streptomycetaceae</taxon>
        <taxon>Streptomyces</taxon>
    </lineage>
</organism>
<protein>
    <submittedName>
        <fullName evidence="2">DUF6879 family protein</fullName>
    </submittedName>
</protein>
<feature type="domain" description="DUF6879" evidence="1">
    <location>
        <begin position="32"/>
        <end position="193"/>
    </location>
</feature>
<reference evidence="2 3" key="1">
    <citation type="submission" date="2024-11" db="EMBL/GenBank/DDBJ databases">
        <title>The Natural Products Discovery Center: Release of the First 8490 Sequenced Strains for Exploring Actinobacteria Biosynthetic Diversity.</title>
        <authorList>
            <person name="Kalkreuter E."/>
            <person name="Kautsar S.A."/>
            <person name="Yang D."/>
            <person name="Bader C.D."/>
            <person name="Teijaro C.N."/>
            <person name="Fluegel L."/>
            <person name="Davis C.M."/>
            <person name="Simpson J.R."/>
            <person name="Lauterbach L."/>
            <person name="Steele A.D."/>
            <person name="Gui C."/>
            <person name="Meng S."/>
            <person name="Li G."/>
            <person name="Viehrig K."/>
            <person name="Ye F."/>
            <person name="Su P."/>
            <person name="Kiefer A.F."/>
            <person name="Nichols A."/>
            <person name="Cepeda A.J."/>
            <person name="Yan W."/>
            <person name="Fan B."/>
            <person name="Jiang Y."/>
            <person name="Adhikari A."/>
            <person name="Zheng C.-J."/>
            <person name="Schuster L."/>
            <person name="Cowan T.M."/>
            <person name="Smanski M.J."/>
            <person name="Chevrette M.G."/>
            <person name="De Carvalho L.P.S."/>
            <person name="Shen B."/>
        </authorList>
    </citation>
    <scope>NUCLEOTIDE SEQUENCE [LARGE SCALE GENOMIC DNA]</scope>
    <source>
        <strain evidence="2 3">NPDC020863</strain>
    </source>
</reference>
<proteinExistence type="predicted"/>
<dbReference type="Proteomes" id="UP001620295">
    <property type="component" value="Unassembled WGS sequence"/>
</dbReference>
<sequence>MPDRSALELPVGQGERLPLVAYRREFRQRRAELRDRQSWKFERQQEFEELDDSWEVFCRGQWEDSLRLLGEEREAHLEAVQRDQERGTAFHRVRVVEEPLTPYMQWELHALRVQSEAGKKIRVVTPAALGALETIGPLPEVVVVGGQVLYQVVYTEAGFLDGAIRFTDAELTKRWESFIRELYEVGEDLLSYFERRVAHLSPPQPPQPKAV</sequence>
<dbReference type="EMBL" id="JBJDQH010000015">
    <property type="protein sequence ID" value="MFK4270845.1"/>
    <property type="molecule type" value="Genomic_DNA"/>
</dbReference>
<evidence type="ECO:0000259" key="1">
    <source>
        <dbReference type="Pfam" id="PF21806"/>
    </source>
</evidence>
<keyword evidence="3" id="KW-1185">Reference proteome</keyword>
<dbReference type="InterPro" id="IPR049244">
    <property type="entry name" value="DUF6879"/>
</dbReference>
<evidence type="ECO:0000313" key="3">
    <source>
        <dbReference type="Proteomes" id="UP001620295"/>
    </source>
</evidence>
<accession>A0ABW8LY48</accession>